<dbReference type="Proteomes" id="UP000828390">
    <property type="component" value="Unassembled WGS sequence"/>
</dbReference>
<sequence>MGCGTSDMDHNVNSTRVRINVIEATSINLECSFSRSPSSSRRNSGLSLLAPSHSHAAKHKKAPKKAERAGSPVL</sequence>
<protein>
    <submittedName>
        <fullName evidence="2">Uncharacterized protein</fullName>
    </submittedName>
</protein>
<accession>A0A9D4NCC4</accession>
<evidence type="ECO:0000256" key="1">
    <source>
        <dbReference type="SAM" id="MobiDB-lite"/>
    </source>
</evidence>
<evidence type="ECO:0000313" key="2">
    <source>
        <dbReference type="EMBL" id="KAH3891805.1"/>
    </source>
</evidence>
<reference evidence="2" key="1">
    <citation type="journal article" date="2019" name="bioRxiv">
        <title>The Genome of the Zebra Mussel, Dreissena polymorpha: A Resource for Invasive Species Research.</title>
        <authorList>
            <person name="McCartney M.A."/>
            <person name="Auch B."/>
            <person name="Kono T."/>
            <person name="Mallez S."/>
            <person name="Zhang Y."/>
            <person name="Obille A."/>
            <person name="Becker A."/>
            <person name="Abrahante J.E."/>
            <person name="Garbe J."/>
            <person name="Badalamenti J.P."/>
            <person name="Herman A."/>
            <person name="Mangelson H."/>
            <person name="Liachko I."/>
            <person name="Sullivan S."/>
            <person name="Sone E.D."/>
            <person name="Koren S."/>
            <person name="Silverstein K.A.T."/>
            <person name="Beckman K.B."/>
            <person name="Gohl D.M."/>
        </authorList>
    </citation>
    <scope>NUCLEOTIDE SEQUENCE</scope>
    <source>
        <strain evidence="2">Duluth1</strain>
        <tissue evidence="2">Whole animal</tissue>
    </source>
</reference>
<dbReference type="AlphaFoldDB" id="A0A9D4NCC4"/>
<proteinExistence type="predicted"/>
<keyword evidence="3" id="KW-1185">Reference proteome</keyword>
<gene>
    <name evidence="2" type="ORF">DPMN_015913</name>
</gene>
<feature type="compositionally biased region" description="Low complexity" evidence="1">
    <location>
        <begin position="32"/>
        <end position="54"/>
    </location>
</feature>
<dbReference type="EMBL" id="JAIWYP010000001">
    <property type="protein sequence ID" value="KAH3891805.1"/>
    <property type="molecule type" value="Genomic_DNA"/>
</dbReference>
<feature type="region of interest" description="Disordered" evidence="1">
    <location>
        <begin position="32"/>
        <end position="74"/>
    </location>
</feature>
<comment type="caution">
    <text evidence="2">The sequence shown here is derived from an EMBL/GenBank/DDBJ whole genome shotgun (WGS) entry which is preliminary data.</text>
</comment>
<reference evidence="2" key="2">
    <citation type="submission" date="2020-11" db="EMBL/GenBank/DDBJ databases">
        <authorList>
            <person name="McCartney M.A."/>
            <person name="Auch B."/>
            <person name="Kono T."/>
            <person name="Mallez S."/>
            <person name="Becker A."/>
            <person name="Gohl D.M."/>
            <person name="Silverstein K.A.T."/>
            <person name="Koren S."/>
            <person name="Bechman K.B."/>
            <person name="Herman A."/>
            <person name="Abrahante J.E."/>
            <person name="Garbe J."/>
        </authorList>
    </citation>
    <scope>NUCLEOTIDE SEQUENCE</scope>
    <source>
        <strain evidence="2">Duluth1</strain>
        <tissue evidence="2">Whole animal</tissue>
    </source>
</reference>
<evidence type="ECO:0000313" key="3">
    <source>
        <dbReference type="Proteomes" id="UP000828390"/>
    </source>
</evidence>
<name>A0A9D4NCC4_DREPO</name>
<organism evidence="2 3">
    <name type="scientific">Dreissena polymorpha</name>
    <name type="common">Zebra mussel</name>
    <name type="synonym">Mytilus polymorpha</name>
    <dbReference type="NCBI Taxonomy" id="45954"/>
    <lineage>
        <taxon>Eukaryota</taxon>
        <taxon>Metazoa</taxon>
        <taxon>Spiralia</taxon>
        <taxon>Lophotrochozoa</taxon>
        <taxon>Mollusca</taxon>
        <taxon>Bivalvia</taxon>
        <taxon>Autobranchia</taxon>
        <taxon>Heteroconchia</taxon>
        <taxon>Euheterodonta</taxon>
        <taxon>Imparidentia</taxon>
        <taxon>Neoheterodontei</taxon>
        <taxon>Myida</taxon>
        <taxon>Dreissenoidea</taxon>
        <taxon>Dreissenidae</taxon>
        <taxon>Dreissena</taxon>
    </lineage>
</organism>